<dbReference type="eggNOG" id="COG2755">
    <property type="taxonomic scope" value="Bacteria"/>
</dbReference>
<evidence type="ECO:0000256" key="1">
    <source>
        <dbReference type="SAM" id="MobiDB-lite"/>
    </source>
</evidence>
<organism evidence="3 4">
    <name type="scientific">Gordonia hirsuta DSM 44140 = NBRC 16056</name>
    <dbReference type="NCBI Taxonomy" id="1121927"/>
    <lineage>
        <taxon>Bacteria</taxon>
        <taxon>Bacillati</taxon>
        <taxon>Actinomycetota</taxon>
        <taxon>Actinomycetes</taxon>
        <taxon>Mycobacteriales</taxon>
        <taxon>Gordoniaceae</taxon>
        <taxon>Gordonia</taxon>
    </lineage>
</organism>
<evidence type="ECO:0000259" key="2">
    <source>
        <dbReference type="Pfam" id="PF13472"/>
    </source>
</evidence>
<dbReference type="InterPro" id="IPR053140">
    <property type="entry name" value="GDSL_Rv0518-like"/>
</dbReference>
<feature type="domain" description="SGNH hydrolase-type esterase" evidence="2">
    <location>
        <begin position="8"/>
        <end position="180"/>
    </location>
</feature>
<dbReference type="RefSeq" id="WP_005940667.1">
    <property type="nucleotide sequence ID" value="NZ_ATVK01000013.1"/>
</dbReference>
<feature type="compositionally biased region" description="Polar residues" evidence="1">
    <location>
        <begin position="264"/>
        <end position="273"/>
    </location>
</feature>
<proteinExistence type="predicted"/>
<protein>
    <recommendedName>
        <fullName evidence="2">SGNH hydrolase-type esterase domain-containing protein</fullName>
    </recommendedName>
</protein>
<name>L7LCM8_9ACTN</name>
<accession>L7LCM8</accession>
<gene>
    <name evidence="3" type="ORF">GOHSU_25_00330</name>
</gene>
<dbReference type="PANTHER" id="PTHR43784:SF2">
    <property type="entry name" value="GDSL-LIKE LIPASE_ACYLHYDROLASE, PUTATIVE (AFU_ORTHOLOGUE AFUA_2G00820)-RELATED"/>
    <property type="match status" value="1"/>
</dbReference>
<comment type="caution">
    <text evidence="3">The sequence shown here is derived from an EMBL/GenBank/DDBJ whole genome shotgun (WGS) entry which is preliminary data.</text>
</comment>
<feature type="region of interest" description="Disordered" evidence="1">
    <location>
        <begin position="235"/>
        <end position="273"/>
    </location>
</feature>
<dbReference type="STRING" id="1121927.GOHSU_25_00330"/>
<dbReference type="CDD" id="cd01832">
    <property type="entry name" value="SGNH_hydrolase_like_1"/>
    <property type="match status" value="1"/>
</dbReference>
<dbReference type="InterPro" id="IPR036514">
    <property type="entry name" value="SGNH_hydro_sf"/>
</dbReference>
<dbReference type="Pfam" id="PF13472">
    <property type="entry name" value="Lipase_GDSL_2"/>
    <property type="match status" value="1"/>
</dbReference>
<reference evidence="3 4" key="1">
    <citation type="submission" date="2012-12" db="EMBL/GenBank/DDBJ databases">
        <title>Whole genome shotgun sequence of Gordonia hirsuta NBRC 16056.</title>
        <authorList>
            <person name="Isaki-Nakamura S."/>
            <person name="Hosoyama A."/>
            <person name="Tsuchikane K."/>
            <person name="Katsumata H."/>
            <person name="Baba S."/>
            <person name="Yamazaki S."/>
            <person name="Fujita N."/>
        </authorList>
    </citation>
    <scope>NUCLEOTIDE SEQUENCE [LARGE SCALE GENOMIC DNA]</scope>
    <source>
        <strain evidence="3 4">NBRC 16056</strain>
    </source>
</reference>
<dbReference type="EMBL" id="BANT01000025">
    <property type="protein sequence ID" value="GAC57798.1"/>
    <property type="molecule type" value="Genomic_DNA"/>
</dbReference>
<dbReference type="InterPro" id="IPR013830">
    <property type="entry name" value="SGNH_hydro"/>
</dbReference>
<dbReference type="SUPFAM" id="SSF52266">
    <property type="entry name" value="SGNH hydrolase"/>
    <property type="match status" value="1"/>
</dbReference>
<dbReference type="AlphaFoldDB" id="L7LCM8"/>
<dbReference type="Proteomes" id="UP000053405">
    <property type="component" value="Unassembled WGS sequence"/>
</dbReference>
<sequence length="273" mass="29970">MQFSRFVALGDSQTEGMCDPDPRYEFRGWADRLAEQLAQHNPDLQYANLAVRGKNTRQAREEQLPAALAMAPDLITAPLGMNDVIGRSDMDQVHGDLDDVYSQLAGTGATVVISTFPDVVRTIPLGRRLESKLLALNEMMRDFADRYGFVLVDLYSAPVLTDLRAWAPDRLHASPLGHARFADGAAYALGLPGASADWGKPLPPQPDRSRLLRHTADTRWAVQFLTPWMIRKMRGRSLGDGRPPKRPELTPVRESGQADPGQARTGSGSSSPA</sequence>
<evidence type="ECO:0000313" key="4">
    <source>
        <dbReference type="Proteomes" id="UP000053405"/>
    </source>
</evidence>
<dbReference type="OrthoDB" id="3465773at2"/>
<keyword evidence="4" id="KW-1185">Reference proteome</keyword>
<evidence type="ECO:0000313" key="3">
    <source>
        <dbReference type="EMBL" id="GAC57798.1"/>
    </source>
</evidence>
<feature type="compositionally biased region" description="Basic and acidic residues" evidence="1">
    <location>
        <begin position="237"/>
        <end position="248"/>
    </location>
</feature>
<dbReference type="PANTHER" id="PTHR43784">
    <property type="entry name" value="GDSL-LIKE LIPASE/ACYLHYDROLASE, PUTATIVE (AFU_ORTHOLOGUE AFUA_2G00820)-RELATED"/>
    <property type="match status" value="1"/>
</dbReference>
<dbReference type="Gene3D" id="3.40.50.1110">
    <property type="entry name" value="SGNH hydrolase"/>
    <property type="match status" value="1"/>
</dbReference>